<dbReference type="InterPro" id="IPR014721">
    <property type="entry name" value="Ribsml_uS5_D2-typ_fold_subgr"/>
</dbReference>
<dbReference type="InterPro" id="IPR020568">
    <property type="entry name" value="Ribosomal_Su5_D2-typ_SF"/>
</dbReference>
<evidence type="ECO:0000313" key="9">
    <source>
        <dbReference type="EMBL" id="ANK11997.1"/>
    </source>
</evidence>
<evidence type="ECO:0000256" key="4">
    <source>
        <dbReference type="ARBA" id="ARBA00022801"/>
    </source>
</evidence>
<feature type="compositionally biased region" description="Basic residues" evidence="8">
    <location>
        <begin position="120"/>
        <end position="134"/>
    </location>
</feature>
<reference evidence="9 10" key="1">
    <citation type="submission" date="2016-05" db="EMBL/GenBank/DDBJ databases">
        <title>Compelete Genome Sequence of Bacteriochlorophyll-Synthesizing Bacterium Porphyrobacter neustonensis DSM 9434.</title>
        <authorList>
            <person name="Shi X.-L."/>
            <person name="Wu Y.-H."/>
            <person name="Cheng H."/>
            <person name="Xu L."/>
            <person name="Zhang X.-Q."/>
            <person name="Wang C.-S."/>
            <person name="Xu X.-W."/>
        </authorList>
    </citation>
    <scope>NUCLEOTIDE SEQUENCE [LARGE SCALE GENOMIC DNA]</scope>
    <source>
        <strain evidence="9 10">DSM 9434</strain>
    </source>
</reference>
<dbReference type="Pfam" id="PF00825">
    <property type="entry name" value="Ribonuclease_P"/>
    <property type="match status" value="1"/>
</dbReference>
<name>A0A192D230_9SPHN</name>
<comment type="subunit">
    <text evidence="6">Consists of a catalytic RNA component (M1 or rnpB) and a protein subunit.</text>
</comment>
<dbReference type="EMBL" id="CP016033">
    <property type="protein sequence ID" value="ANK11997.1"/>
    <property type="molecule type" value="Genomic_DNA"/>
</dbReference>
<dbReference type="PANTHER" id="PTHR33992">
    <property type="entry name" value="RIBONUCLEASE P PROTEIN COMPONENT"/>
    <property type="match status" value="1"/>
</dbReference>
<dbReference type="STRING" id="1112.A9D12_02565"/>
<organism evidence="9 10">
    <name type="scientific">Erythrobacter neustonensis</name>
    <dbReference type="NCBI Taxonomy" id="1112"/>
    <lineage>
        <taxon>Bacteria</taxon>
        <taxon>Pseudomonadati</taxon>
        <taxon>Pseudomonadota</taxon>
        <taxon>Alphaproteobacteria</taxon>
        <taxon>Sphingomonadales</taxon>
        <taxon>Erythrobacteraceae</taxon>
        <taxon>Erythrobacter/Porphyrobacter group</taxon>
        <taxon>Erythrobacter</taxon>
    </lineage>
</organism>
<dbReference type="Proteomes" id="UP000078263">
    <property type="component" value="Chromosome"/>
</dbReference>
<comment type="catalytic activity">
    <reaction evidence="6">
        <text>Endonucleolytic cleavage of RNA, removing 5'-extranucleotides from tRNA precursor.</text>
        <dbReference type="EC" id="3.1.26.5"/>
    </reaction>
</comment>
<comment type="similarity">
    <text evidence="6">Belongs to the RnpA family.</text>
</comment>
<dbReference type="GO" id="GO:0001682">
    <property type="term" value="P:tRNA 5'-leader removal"/>
    <property type="evidence" value="ECO:0007669"/>
    <property type="project" value="UniProtKB-UniRule"/>
</dbReference>
<dbReference type="Gene3D" id="3.30.230.10">
    <property type="match status" value="1"/>
</dbReference>
<feature type="region of interest" description="Disordered" evidence="8">
    <location>
        <begin position="106"/>
        <end position="134"/>
    </location>
</feature>
<sequence length="134" mass="14572">MGTDMISVLTRRADFLAANAGLRNARTGFVLLTRPNGGQGIRFGITVTKKIGNAVVRNRMKRRFRELLRAALPQHGLADHDHVLIGRAGGVERDFHQMADELGKALARARTGQGDPAGGRRPRKGNRPGKSAVR</sequence>
<dbReference type="InterPro" id="IPR000100">
    <property type="entry name" value="RNase_P"/>
</dbReference>
<evidence type="ECO:0000256" key="8">
    <source>
        <dbReference type="SAM" id="MobiDB-lite"/>
    </source>
</evidence>
<keyword evidence="1 6" id="KW-0819">tRNA processing</keyword>
<gene>
    <name evidence="6" type="primary">rnpA</name>
    <name evidence="9" type="ORF">A9D12_02565</name>
</gene>
<dbReference type="GO" id="GO:0004526">
    <property type="term" value="F:ribonuclease P activity"/>
    <property type="evidence" value="ECO:0007669"/>
    <property type="project" value="UniProtKB-UniRule"/>
</dbReference>
<evidence type="ECO:0000256" key="6">
    <source>
        <dbReference type="HAMAP-Rule" id="MF_00227"/>
    </source>
</evidence>
<dbReference type="NCBIfam" id="TIGR00188">
    <property type="entry name" value="rnpA"/>
    <property type="match status" value="1"/>
</dbReference>
<keyword evidence="3 6" id="KW-0255">Endonuclease</keyword>
<evidence type="ECO:0000256" key="2">
    <source>
        <dbReference type="ARBA" id="ARBA00022722"/>
    </source>
</evidence>
<comment type="function">
    <text evidence="6">RNaseP catalyzes the removal of the 5'-leader sequence from pre-tRNA to produce the mature 5'-terminus. It can also cleave other RNA substrates such as 4.5S RNA. The protein component plays an auxiliary but essential role in vivo by binding to the 5'-leader sequence and broadening the substrate specificity of the ribozyme.</text>
</comment>
<evidence type="ECO:0000256" key="1">
    <source>
        <dbReference type="ARBA" id="ARBA00022694"/>
    </source>
</evidence>
<dbReference type="KEGG" id="pns:A9D12_02565"/>
<dbReference type="SUPFAM" id="SSF54211">
    <property type="entry name" value="Ribosomal protein S5 domain 2-like"/>
    <property type="match status" value="1"/>
</dbReference>
<evidence type="ECO:0000256" key="7">
    <source>
        <dbReference type="NCBIfam" id="TIGR00188"/>
    </source>
</evidence>
<accession>A0A192D230</accession>
<dbReference type="PANTHER" id="PTHR33992:SF1">
    <property type="entry name" value="RIBONUCLEASE P PROTEIN COMPONENT"/>
    <property type="match status" value="1"/>
</dbReference>
<keyword evidence="10" id="KW-1185">Reference proteome</keyword>
<keyword evidence="5 6" id="KW-0694">RNA-binding</keyword>
<proteinExistence type="inferred from homology"/>
<dbReference type="HAMAP" id="MF_00227">
    <property type="entry name" value="RNase_P"/>
    <property type="match status" value="1"/>
</dbReference>
<dbReference type="EC" id="3.1.26.5" evidence="6 7"/>
<keyword evidence="4 6" id="KW-0378">Hydrolase</keyword>
<dbReference type="GO" id="GO:0000049">
    <property type="term" value="F:tRNA binding"/>
    <property type="evidence" value="ECO:0007669"/>
    <property type="project" value="UniProtKB-UniRule"/>
</dbReference>
<evidence type="ECO:0000256" key="5">
    <source>
        <dbReference type="ARBA" id="ARBA00022884"/>
    </source>
</evidence>
<protein>
    <recommendedName>
        <fullName evidence="6 7">Ribonuclease P protein component</fullName>
        <shortName evidence="6">RNase P protein</shortName>
        <shortName evidence="6">RNaseP protein</shortName>
        <ecNumber evidence="6 7">3.1.26.5</ecNumber>
    </recommendedName>
    <alternativeName>
        <fullName evidence="6">Protein C5</fullName>
    </alternativeName>
</protein>
<evidence type="ECO:0000313" key="10">
    <source>
        <dbReference type="Proteomes" id="UP000078263"/>
    </source>
</evidence>
<dbReference type="GO" id="GO:0042781">
    <property type="term" value="F:3'-tRNA processing endoribonuclease activity"/>
    <property type="evidence" value="ECO:0007669"/>
    <property type="project" value="TreeGrafter"/>
</dbReference>
<dbReference type="GO" id="GO:0030677">
    <property type="term" value="C:ribonuclease P complex"/>
    <property type="evidence" value="ECO:0007669"/>
    <property type="project" value="TreeGrafter"/>
</dbReference>
<keyword evidence="2 6" id="KW-0540">Nuclease</keyword>
<dbReference type="AlphaFoldDB" id="A0A192D230"/>
<evidence type="ECO:0000256" key="3">
    <source>
        <dbReference type="ARBA" id="ARBA00022759"/>
    </source>
</evidence>